<dbReference type="AlphaFoldDB" id="A0A4Q7DHE6"/>
<dbReference type="Gene3D" id="1.20.1250.20">
    <property type="entry name" value="MFS general substrate transporter like domains"/>
    <property type="match status" value="1"/>
</dbReference>
<dbReference type="InterPro" id="IPR036259">
    <property type="entry name" value="MFS_trans_sf"/>
</dbReference>
<dbReference type="PROSITE" id="PS50850">
    <property type="entry name" value="MFS"/>
    <property type="match status" value="1"/>
</dbReference>
<comment type="subcellular location">
    <subcellularLocation>
        <location evidence="1">Cell membrane</location>
        <topology evidence="1">Multi-pass membrane protein</topology>
    </subcellularLocation>
</comment>
<accession>A0A4Q7DHE6</accession>
<evidence type="ECO:0000256" key="1">
    <source>
        <dbReference type="ARBA" id="ARBA00004651"/>
    </source>
</evidence>
<dbReference type="InterPro" id="IPR020846">
    <property type="entry name" value="MFS_dom"/>
</dbReference>
<feature type="transmembrane region" description="Helical" evidence="7">
    <location>
        <begin position="51"/>
        <end position="74"/>
    </location>
</feature>
<keyword evidence="4 7" id="KW-0812">Transmembrane</keyword>
<evidence type="ECO:0000256" key="5">
    <source>
        <dbReference type="ARBA" id="ARBA00022989"/>
    </source>
</evidence>
<keyword evidence="2" id="KW-0813">Transport</keyword>
<name>A0A4Q7DHE6_9PROT</name>
<evidence type="ECO:0000259" key="8">
    <source>
        <dbReference type="PROSITE" id="PS50850"/>
    </source>
</evidence>
<dbReference type="PANTHER" id="PTHR43045:SF1">
    <property type="entry name" value="SHIKIMATE TRANSPORTER"/>
    <property type="match status" value="1"/>
</dbReference>
<comment type="caution">
    <text evidence="9">The sequence shown here is derived from an EMBL/GenBank/DDBJ whole genome shotgun (WGS) entry which is preliminary data.</text>
</comment>
<evidence type="ECO:0000256" key="3">
    <source>
        <dbReference type="ARBA" id="ARBA00022475"/>
    </source>
</evidence>
<dbReference type="Proteomes" id="UP000293550">
    <property type="component" value="Unassembled WGS sequence"/>
</dbReference>
<organism evidence="9 10">
    <name type="scientific">Candidatus Finniella inopinata</name>
    <dbReference type="NCBI Taxonomy" id="1696036"/>
    <lineage>
        <taxon>Bacteria</taxon>
        <taxon>Pseudomonadati</taxon>
        <taxon>Pseudomonadota</taxon>
        <taxon>Alphaproteobacteria</taxon>
        <taxon>Holosporales</taxon>
        <taxon>Candidatus Paracaedibacteraceae</taxon>
        <taxon>Candidatus Finniella</taxon>
    </lineage>
</organism>
<evidence type="ECO:0000313" key="9">
    <source>
        <dbReference type="EMBL" id="RZI45455.1"/>
    </source>
</evidence>
<gene>
    <name evidence="9" type="ORF">EQU50_07140</name>
</gene>
<reference evidence="9 10" key="1">
    <citation type="submission" date="2018-10" db="EMBL/GenBank/DDBJ databases">
        <title>An updated phylogeny of the Alphaproteobacteria reveals that the parasitic Rickettsiales and Holosporales have independent origins.</title>
        <authorList>
            <person name="Munoz-Gomez S.A."/>
            <person name="Hess S."/>
            <person name="Burger G."/>
            <person name="Lang B.F."/>
            <person name="Susko E."/>
            <person name="Slamovits C.H."/>
            <person name="Roger A.J."/>
        </authorList>
    </citation>
    <scope>NUCLEOTIDE SEQUENCE [LARGE SCALE GENOMIC DNA]</scope>
    <source>
        <strain evidence="9">HOLO01</strain>
    </source>
</reference>
<evidence type="ECO:0000256" key="6">
    <source>
        <dbReference type="ARBA" id="ARBA00023136"/>
    </source>
</evidence>
<feature type="domain" description="Major facilitator superfamily (MFS) profile" evidence="8">
    <location>
        <begin position="14"/>
        <end position="429"/>
    </location>
</feature>
<protein>
    <submittedName>
        <fullName evidence="9">MFS transporter</fullName>
    </submittedName>
</protein>
<dbReference type="GO" id="GO:0022857">
    <property type="term" value="F:transmembrane transporter activity"/>
    <property type="evidence" value="ECO:0007669"/>
    <property type="project" value="InterPro"/>
</dbReference>
<evidence type="ECO:0000313" key="10">
    <source>
        <dbReference type="Proteomes" id="UP000293550"/>
    </source>
</evidence>
<keyword evidence="3" id="KW-1003">Cell membrane</keyword>
<feature type="transmembrane region" description="Helical" evidence="7">
    <location>
        <begin position="148"/>
        <end position="173"/>
    </location>
</feature>
<feature type="transmembrane region" description="Helical" evidence="7">
    <location>
        <begin position="179"/>
        <end position="198"/>
    </location>
</feature>
<feature type="transmembrane region" description="Helical" evidence="7">
    <location>
        <begin position="320"/>
        <end position="337"/>
    </location>
</feature>
<evidence type="ECO:0000256" key="4">
    <source>
        <dbReference type="ARBA" id="ARBA00022692"/>
    </source>
</evidence>
<dbReference type="RefSeq" id="WP_130154440.1">
    <property type="nucleotide sequence ID" value="NZ_SCFB01000012.1"/>
</dbReference>
<dbReference type="SUPFAM" id="SSF103473">
    <property type="entry name" value="MFS general substrate transporter"/>
    <property type="match status" value="1"/>
</dbReference>
<dbReference type="InterPro" id="IPR011701">
    <property type="entry name" value="MFS"/>
</dbReference>
<feature type="transmembrane region" description="Helical" evidence="7">
    <location>
        <begin position="289"/>
        <end position="308"/>
    </location>
</feature>
<feature type="transmembrane region" description="Helical" evidence="7">
    <location>
        <begin position="20"/>
        <end position="39"/>
    </location>
</feature>
<dbReference type="EMBL" id="SCFB01000012">
    <property type="protein sequence ID" value="RZI45455.1"/>
    <property type="molecule type" value="Genomic_DNA"/>
</dbReference>
<keyword evidence="6 7" id="KW-0472">Membrane</keyword>
<feature type="transmembrane region" description="Helical" evidence="7">
    <location>
        <begin position="248"/>
        <end position="269"/>
    </location>
</feature>
<evidence type="ECO:0000256" key="7">
    <source>
        <dbReference type="SAM" id="Phobius"/>
    </source>
</evidence>
<dbReference type="GO" id="GO:0005886">
    <property type="term" value="C:plasma membrane"/>
    <property type="evidence" value="ECO:0007669"/>
    <property type="project" value="UniProtKB-SubCell"/>
</dbReference>
<feature type="transmembrane region" description="Helical" evidence="7">
    <location>
        <begin position="86"/>
        <end position="104"/>
    </location>
</feature>
<keyword evidence="5 7" id="KW-1133">Transmembrane helix</keyword>
<evidence type="ECO:0000256" key="2">
    <source>
        <dbReference type="ARBA" id="ARBA00022448"/>
    </source>
</evidence>
<sequence length="449" mass="50109">MGILSSLNREQKEAVGLLQIGTFLEYFDLMLYVHMAVLLNELFFPKTDPHTASLITAFAFCSTYVLRPFGALIFGWIGDNIGRKSTVIITTTMMAISCMLMANLPTYAQIGISAAFLVTLCRIIQGLSSMGEIIGAQIYITEITKPPYGYPAVAAVSVASSVGAMAAVGVAALTTSFGFGWRCAFWIGACVAVVGSIARTRLRETPEFVDIKLKLKILAEQCKNKGKAEKLLREGSIFWKEKISNRTLLGYFFIQCGWSLTFYLVFIYFSPTLKNVYQYTPENVISHNFALTLVQVIQAFVWCYLSFYVHPLKILKTKSVIFLFLMLLVPLCLFVKTGVWFVFLLQSLILVFHIGTFPAEYAIYNKFPVYKRFTACSFFYALGRAITYPIVSFGTVYMADFFGHCGILLVTVPLALSFLWGVRHFEKLEGLQPDTISNPLDDAVSSHAA</sequence>
<dbReference type="PANTHER" id="PTHR43045">
    <property type="entry name" value="SHIKIMATE TRANSPORTER"/>
    <property type="match status" value="1"/>
</dbReference>
<feature type="transmembrane region" description="Helical" evidence="7">
    <location>
        <begin position="401"/>
        <end position="422"/>
    </location>
</feature>
<dbReference type="Pfam" id="PF07690">
    <property type="entry name" value="MFS_1"/>
    <property type="match status" value="1"/>
</dbReference>
<keyword evidence="10" id="KW-1185">Reference proteome</keyword>
<feature type="transmembrane region" description="Helical" evidence="7">
    <location>
        <begin position="343"/>
        <end position="363"/>
    </location>
</feature>
<proteinExistence type="predicted"/>
<feature type="transmembrane region" description="Helical" evidence="7">
    <location>
        <begin position="375"/>
        <end position="395"/>
    </location>
</feature>
<dbReference type="OrthoDB" id="9784658at2"/>